<dbReference type="PANTHER" id="PTHR42901:SF1">
    <property type="entry name" value="ALCOHOL DEHYDROGENASE"/>
    <property type="match status" value="1"/>
</dbReference>
<keyword evidence="4" id="KW-1185">Reference proteome</keyword>
<evidence type="ECO:0000313" key="4">
    <source>
        <dbReference type="Proteomes" id="UP001221328"/>
    </source>
</evidence>
<accession>A0ABT5G0H8</accession>
<evidence type="ECO:0000256" key="1">
    <source>
        <dbReference type="ARBA" id="ARBA00006484"/>
    </source>
</evidence>
<dbReference type="PRINTS" id="PR00081">
    <property type="entry name" value="GDHRDH"/>
</dbReference>
<comment type="caution">
    <text evidence="3">The sequence shown here is derived from an EMBL/GenBank/DDBJ whole genome shotgun (WGS) entry which is preliminary data.</text>
</comment>
<evidence type="ECO:0000256" key="2">
    <source>
        <dbReference type="ARBA" id="ARBA00023002"/>
    </source>
</evidence>
<dbReference type="PANTHER" id="PTHR42901">
    <property type="entry name" value="ALCOHOL DEHYDROGENASE"/>
    <property type="match status" value="1"/>
</dbReference>
<protein>
    <submittedName>
        <fullName evidence="3">SDR family NAD(P)-dependent oxidoreductase</fullName>
    </submittedName>
</protein>
<dbReference type="InterPro" id="IPR036291">
    <property type="entry name" value="NAD(P)-bd_dom_sf"/>
</dbReference>
<reference evidence="3 4" key="1">
    <citation type="journal article" date="2015" name="Int. J. Syst. Evol. Microbiol.">
        <title>Streptomyces gilvifuscus sp. nov., an actinomycete that produces antibacterial compounds isolated from soil.</title>
        <authorList>
            <person name="Nguyen T.M."/>
            <person name="Kim J."/>
        </authorList>
    </citation>
    <scope>NUCLEOTIDE SEQUENCE [LARGE SCALE GENOMIC DNA]</scope>
    <source>
        <strain evidence="3 4">T113</strain>
    </source>
</reference>
<organism evidence="3 4">
    <name type="scientific">Streptomyces gilvifuscus</name>
    <dbReference type="NCBI Taxonomy" id="1550617"/>
    <lineage>
        <taxon>Bacteria</taxon>
        <taxon>Bacillati</taxon>
        <taxon>Actinomycetota</taxon>
        <taxon>Actinomycetes</taxon>
        <taxon>Kitasatosporales</taxon>
        <taxon>Streptomycetaceae</taxon>
        <taxon>Streptomyces</taxon>
    </lineage>
</organism>
<dbReference type="Proteomes" id="UP001221328">
    <property type="component" value="Unassembled WGS sequence"/>
</dbReference>
<evidence type="ECO:0000313" key="3">
    <source>
        <dbReference type="EMBL" id="MDC2958172.1"/>
    </source>
</evidence>
<proteinExistence type="inferred from homology"/>
<dbReference type="Pfam" id="PF00106">
    <property type="entry name" value="adh_short"/>
    <property type="match status" value="1"/>
</dbReference>
<dbReference type="RefSeq" id="WP_272177070.1">
    <property type="nucleotide sequence ID" value="NZ_JAQOSK010000011.1"/>
</dbReference>
<keyword evidence="2" id="KW-0560">Oxidoreductase</keyword>
<comment type="similarity">
    <text evidence="1">Belongs to the short-chain dehydrogenases/reductases (SDR) family.</text>
</comment>
<gene>
    <name evidence="3" type="ORF">PO587_27375</name>
</gene>
<sequence length="166" mass="17087">MSTSPAGPREGAVALVTGASSGIGAATARRPADKGAAVALVAGRGDRLHRLAEVHVTHAAVPHLIAAAATSRRQVSDIVNVSSTAGRGVRASSSVHNPTTFGLNGPTEALRQELLGEATRDAALRQIGGIEPLRAEDNADAIGHVVTRQRRVAVNDMLVRAGDQTW</sequence>
<dbReference type="SUPFAM" id="SSF51735">
    <property type="entry name" value="NAD(P)-binding Rossmann-fold domains"/>
    <property type="match status" value="1"/>
</dbReference>
<name>A0ABT5G0H8_9ACTN</name>
<dbReference type="Gene3D" id="3.40.50.720">
    <property type="entry name" value="NAD(P)-binding Rossmann-like Domain"/>
    <property type="match status" value="2"/>
</dbReference>
<dbReference type="EMBL" id="JAQOSK010000011">
    <property type="protein sequence ID" value="MDC2958172.1"/>
    <property type="molecule type" value="Genomic_DNA"/>
</dbReference>
<dbReference type="InterPro" id="IPR002347">
    <property type="entry name" value="SDR_fam"/>
</dbReference>